<proteinExistence type="predicted"/>
<dbReference type="InterPro" id="IPR023352">
    <property type="entry name" value="MAPEG-like_dom_sf"/>
</dbReference>
<organism evidence="2 3">
    <name type="scientific">Sphingomonas ginsenosidimutans</name>
    <dbReference type="NCBI Taxonomy" id="862134"/>
    <lineage>
        <taxon>Bacteria</taxon>
        <taxon>Pseudomonadati</taxon>
        <taxon>Pseudomonadota</taxon>
        <taxon>Alphaproteobacteria</taxon>
        <taxon>Sphingomonadales</taxon>
        <taxon>Sphingomonadaceae</taxon>
        <taxon>Sphingomonas</taxon>
    </lineage>
</organism>
<protein>
    <recommendedName>
        <fullName evidence="4">MAPEG family protein</fullName>
    </recommendedName>
</protein>
<dbReference type="Gene3D" id="1.20.120.550">
    <property type="entry name" value="Membrane associated eicosanoid/glutathione metabolism-like domain"/>
    <property type="match status" value="1"/>
</dbReference>
<dbReference type="GO" id="GO:0045055">
    <property type="term" value="P:regulated exocytosis"/>
    <property type="evidence" value="ECO:0007669"/>
    <property type="project" value="TreeGrafter"/>
</dbReference>
<dbReference type="InterPro" id="IPR006311">
    <property type="entry name" value="TAT_signal"/>
</dbReference>
<evidence type="ECO:0000256" key="1">
    <source>
        <dbReference type="SAM" id="Phobius"/>
    </source>
</evidence>
<keyword evidence="1" id="KW-0812">Transmembrane</keyword>
<evidence type="ECO:0000313" key="3">
    <source>
        <dbReference type="Proteomes" id="UP000218784"/>
    </source>
</evidence>
<comment type="caution">
    <text evidence="2">The sequence shown here is derived from an EMBL/GenBank/DDBJ whole genome shotgun (WGS) entry which is preliminary data.</text>
</comment>
<dbReference type="PANTHER" id="PTHR31004">
    <property type="entry name" value="TRANSMEMBRANE PROTEIN 79"/>
    <property type="match status" value="1"/>
</dbReference>
<feature type="transmembrane region" description="Helical" evidence="1">
    <location>
        <begin position="148"/>
        <end position="169"/>
    </location>
</feature>
<reference evidence="2 3" key="1">
    <citation type="submission" date="2017-09" db="EMBL/GenBank/DDBJ databases">
        <title>Sphingomonas ginsenosidimutans KACC 14949, whole genome shotgun sequence.</title>
        <authorList>
            <person name="Feng G."/>
            <person name="Zhu H."/>
        </authorList>
    </citation>
    <scope>NUCLEOTIDE SEQUENCE [LARGE SCALE GENOMIC DNA]</scope>
    <source>
        <strain evidence="2 3">KACC 14949</strain>
    </source>
</reference>
<evidence type="ECO:0008006" key="4">
    <source>
        <dbReference type="Google" id="ProtNLM"/>
    </source>
</evidence>
<dbReference type="GO" id="GO:0005765">
    <property type="term" value="C:lysosomal membrane"/>
    <property type="evidence" value="ECO:0007669"/>
    <property type="project" value="TreeGrafter"/>
</dbReference>
<dbReference type="PANTHER" id="PTHR31004:SF1">
    <property type="entry name" value="TRANSMEMBRANE PROTEIN 79"/>
    <property type="match status" value="1"/>
</dbReference>
<gene>
    <name evidence="2" type="ORF">COA17_13395</name>
</gene>
<keyword evidence="3" id="KW-1185">Reference proteome</keyword>
<accession>A0A2A4HXF4</accession>
<sequence>MTTEPFRREQCRVAAAMAAALLTALALLGFAFARAGASVPFADRLQATLRADLFVLLCLAAAIGDVARRRFFSVQDIAAAGPASPAVAAARSMLQNTLEQSVLAIGAHLALTAAFDRSAVPVAVLVGLFVAGRVMFYGGYRHGAGARAFGFALTFYPSVLALVAALALAF</sequence>
<dbReference type="Proteomes" id="UP000218784">
    <property type="component" value="Unassembled WGS sequence"/>
</dbReference>
<dbReference type="RefSeq" id="WP_096613098.1">
    <property type="nucleotide sequence ID" value="NZ_NWVD01000006.1"/>
</dbReference>
<feature type="transmembrane region" description="Helical" evidence="1">
    <location>
        <begin position="118"/>
        <end position="136"/>
    </location>
</feature>
<keyword evidence="1" id="KW-1133">Transmembrane helix</keyword>
<dbReference type="AlphaFoldDB" id="A0A2A4HXF4"/>
<evidence type="ECO:0000313" key="2">
    <source>
        <dbReference type="EMBL" id="PCG08358.1"/>
    </source>
</evidence>
<name>A0A2A4HXF4_9SPHN</name>
<dbReference type="EMBL" id="NWVD01000006">
    <property type="protein sequence ID" value="PCG08358.1"/>
    <property type="molecule type" value="Genomic_DNA"/>
</dbReference>
<dbReference type="SUPFAM" id="SSF161084">
    <property type="entry name" value="MAPEG domain-like"/>
    <property type="match status" value="1"/>
</dbReference>
<keyword evidence="1" id="KW-0472">Membrane</keyword>
<dbReference type="PROSITE" id="PS51318">
    <property type="entry name" value="TAT"/>
    <property type="match status" value="1"/>
</dbReference>